<feature type="non-terminal residue" evidence="11">
    <location>
        <position position="288"/>
    </location>
</feature>
<keyword evidence="3" id="KW-1003">Cell membrane</keyword>
<accession>A0A1D1XQH7</accession>
<sequence length="288" mass="32013">IPKLAFSNLTSLECLYLSDNLFHGKFPLPSFANQSKLKELIISPNTQLGLETNFQHTIPSFQLRLLALSKCNLRKNFLTDATFLSSQHQLEVIDLSSNGLSGSLPPWFLRNYTRLAFASLRNNTLTGQIHLPTQPFSSVQGIDLSENALVGFLPPDFGSIFPNLRYLNLSMNHLVGHMPPSFANLRQLRQMDLSNNHFFGQIPPCPCIYLKLSNNNLQVGIPSTLPRISFLDGNNLTGTIPRNLSLNSELNLLDVHDNQLSGNLPASTGDIPGLEVLILRGNHFYGHI</sequence>
<dbReference type="PANTHER" id="PTHR48062">
    <property type="entry name" value="RECEPTOR-LIKE PROTEIN 14"/>
    <property type="match status" value="1"/>
</dbReference>
<keyword evidence="11" id="KW-0675">Receptor</keyword>
<evidence type="ECO:0000256" key="7">
    <source>
        <dbReference type="ARBA" id="ARBA00022737"/>
    </source>
</evidence>
<dbReference type="Gene3D" id="3.80.10.10">
    <property type="entry name" value="Ribonuclease Inhibitor"/>
    <property type="match status" value="2"/>
</dbReference>
<keyword evidence="11" id="KW-0808">Transferase</keyword>
<keyword evidence="8" id="KW-1133">Transmembrane helix</keyword>
<proteinExistence type="inferred from homology"/>
<name>A0A1D1XQH7_9ARAE</name>
<dbReference type="GO" id="GO:0005886">
    <property type="term" value="C:plasma membrane"/>
    <property type="evidence" value="ECO:0007669"/>
    <property type="project" value="UniProtKB-SubCell"/>
</dbReference>
<comment type="subcellular location">
    <subcellularLocation>
        <location evidence="1">Cell membrane</location>
    </subcellularLocation>
    <subcellularLocation>
        <location evidence="10">Endomembrane system</location>
        <topology evidence="10">Single-pass membrane protein</topology>
    </subcellularLocation>
</comment>
<evidence type="ECO:0000256" key="5">
    <source>
        <dbReference type="ARBA" id="ARBA00022692"/>
    </source>
</evidence>
<dbReference type="Pfam" id="PF13855">
    <property type="entry name" value="LRR_8"/>
    <property type="match status" value="1"/>
</dbReference>
<dbReference type="Pfam" id="PF00560">
    <property type="entry name" value="LRR_1"/>
    <property type="match status" value="1"/>
</dbReference>
<feature type="non-terminal residue" evidence="11">
    <location>
        <position position="1"/>
    </location>
</feature>
<evidence type="ECO:0000256" key="2">
    <source>
        <dbReference type="ARBA" id="ARBA00009592"/>
    </source>
</evidence>
<protein>
    <submittedName>
        <fullName evidence="11">Receptor-like protein kinase HSL1</fullName>
    </submittedName>
</protein>
<keyword evidence="7" id="KW-0677">Repeat</keyword>
<dbReference type="EMBL" id="GDJX01023286">
    <property type="protein sequence ID" value="JAT44650.1"/>
    <property type="molecule type" value="Transcribed_RNA"/>
</dbReference>
<keyword evidence="11" id="KW-0418">Kinase</keyword>
<dbReference type="PANTHER" id="PTHR48062:SF52">
    <property type="entry name" value="RECEPTOR-LIKE PROTEIN 8-RELATED"/>
    <property type="match status" value="1"/>
</dbReference>
<evidence type="ECO:0000256" key="1">
    <source>
        <dbReference type="ARBA" id="ARBA00004236"/>
    </source>
</evidence>
<dbReference type="InterPro" id="IPR032675">
    <property type="entry name" value="LRR_dom_sf"/>
</dbReference>
<dbReference type="GO" id="GO:0016301">
    <property type="term" value="F:kinase activity"/>
    <property type="evidence" value="ECO:0007669"/>
    <property type="project" value="UniProtKB-KW"/>
</dbReference>
<evidence type="ECO:0000256" key="3">
    <source>
        <dbReference type="ARBA" id="ARBA00022475"/>
    </source>
</evidence>
<gene>
    <name evidence="11" type="primary">HSL1_2</name>
    <name evidence="11" type="ORF">g.127430</name>
</gene>
<comment type="similarity">
    <text evidence="2">Belongs to the RLP family.</text>
</comment>
<keyword evidence="5" id="KW-0812">Transmembrane</keyword>
<evidence type="ECO:0000256" key="10">
    <source>
        <dbReference type="ARBA" id="ARBA00037847"/>
    </source>
</evidence>
<dbReference type="SUPFAM" id="SSF52058">
    <property type="entry name" value="L domain-like"/>
    <property type="match status" value="1"/>
</dbReference>
<keyword evidence="9" id="KW-0472">Membrane</keyword>
<dbReference type="InterPro" id="IPR001611">
    <property type="entry name" value="Leu-rich_rpt"/>
</dbReference>
<dbReference type="AlphaFoldDB" id="A0A1D1XQH7"/>
<keyword evidence="6" id="KW-0732">Signal</keyword>
<evidence type="ECO:0000256" key="8">
    <source>
        <dbReference type="ARBA" id="ARBA00022989"/>
    </source>
</evidence>
<keyword evidence="4" id="KW-0433">Leucine-rich repeat</keyword>
<evidence type="ECO:0000313" key="11">
    <source>
        <dbReference type="EMBL" id="JAT44650.1"/>
    </source>
</evidence>
<evidence type="ECO:0000256" key="4">
    <source>
        <dbReference type="ARBA" id="ARBA00022614"/>
    </source>
</evidence>
<dbReference type="InterPro" id="IPR051502">
    <property type="entry name" value="RLP_Defense_Trigger"/>
</dbReference>
<reference evidence="11" key="1">
    <citation type="submission" date="2015-07" db="EMBL/GenBank/DDBJ databases">
        <title>Transcriptome Assembly of Anthurium amnicola.</title>
        <authorList>
            <person name="Suzuki J."/>
        </authorList>
    </citation>
    <scope>NUCLEOTIDE SEQUENCE</scope>
</reference>
<evidence type="ECO:0000256" key="9">
    <source>
        <dbReference type="ARBA" id="ARBA00023136"/>
    </source>
</evidence>
<evidence type="ECO:0000256" key="6">
    <source>
        <dbReference type="ARBA" id="ARBA00022729"/>
    </source>
</evidence>
<dbReference type="GO" id="GO:0012505">
    <property type="term" value="C:endomembrane system"/>
    <property type="evidence" value="ECO:0007669"/>
    <property type="project" value="UniProtKB-SubCell"/>
</dbReference>
<organism evidence="11">
    <name type="scientific">Anthurium amnicola</name>
    <dbReference type="NCBI Taxonomy" id="1678845"/>
    <lineage>
        <taxon>Eukaryota</taxon>
        <taxon>Viridiplantae</taxon>
        <taxon>Streptophyta</taxon>
        <taxon>Embryophyta</taxon>
        <taxon>Tracheophyta</taxon>
        <taxon>Spermatophyta</taxon>
        <taxon>Magnoliopsida</taxon>
        <taxon>Liliopsida</taxon>
        <taxon>Araceae</taxon>
        <taxon>Pothoideae</taxon>
        <taxon>Potheae</taxon>
        <taxon>Anthurium</taxon>
    </lineage>
</organism>